<proteinExistence type="predicted"/>
<reference evidence="1 2" key="1">
    <citation type="submission" date="2018-06" db="EMBL/GenBank/DDBJ databases">
        <title>Genomic Encyclopedia of Type Strains, Phase IV (KMG-IV): sequencing the most valuable type-strain genomes for metagenomic binning, comparative biology and taxonomic classification.</title>
        <authorList>
            <person name="Goeker M."/>
        </authorList>
    </citation>
    <scope>NUCLEOTIDE SEQUENCE [LARGE SCALE GENOMIC DNA]</scope>
    <source>
        <strain evidence="1 2">DSM 44599</strain>
    </source>
</reference>
<evidence type="ECO:0000313" key="2">
    <source>
        <dbReference type="Proteomes" id="UP000252586"/>
    </source>
</evidence>
<protein>
    <recommendedName>
        <fullName evidence="3">Hpt domain-containing protein</fullName>
    </recommendedName>
</protein>
<dbReference type="Proteomes" id="UP000252586">
    <property type="component" value="Unassembled WGS sequence"/>
</dbReference>
<sequence length="119" mass="12514">MPIDAALTDTLPRAVDHLATSADSADHIAELVESGLSEDARDLLGAFGIRVGARRLADASTSLARLGLERAAAVALAQARIVGGLQHPLARGDDATLAREIRRLGPGYARLREALVRDL</sequence>
<dbReference type="RefSeq" id="WP_198161815.1">
    <property type="nucleotide sequence ID" value="NZ_CP107943.1"/>
</dbReference>
<accession>A0A366CZ16</accession>
<evidence type="ECO:0000313" key="1">
    <source>
        <dbReference type="EMBL" id="RBO82936.1"/>
    </source>
</evidence>
<dbReference type="AlphaFoldDB" id="A0A366CZ16"/>
<organism evidence="1 2">
    <name type="scientific">Nocardia puris</name>
    <dbReference type="NCBI Taxonomy" id="208602"/>
    <lineage>
        <taxon>Bacteria</taxon>
        <taxon>Bacillati</taxon>
        <taxon>Actinomycetota</taxon>
        <taxon>Actinomycetes</taxon>
        <taxon>Mycobacteriales</taxon>
        <taxon>Nocardiaceae</taxon>
        <taxon>Nocardia</taxon>
    </lineage>
</organism>
<comment type="caution">
    <text evidence="1">The sequence shown here is derived from an EMBL/GenBank/DDBJ whole genome shotgun (WGS) entry which is preliminary data.</text>
</comment>
<name>A0A366CZ16_9NOCA</name>
<gene>
    <name evidence="1" type="ORF">DFR74_12126</name>
</gene>
<keyword evidence="2" id="KW-1185">Reference proteome</keyword>
<dbReference type="EMBL" id="QNRE01000021">
    <property type="protein sequence ID" value="RBO82936.1"/>
    <property type="molecule type" value="Genomic_DNA"/>
</dbReference>
<evidence type="ECO:0008006" key="3">
    <source>
        <dbReference type="Google" id="ProtNLM"/>
    </source>
</evidence>
<dbReference type="STRING" id="1210090.GCA_001613185_04814"/>